<dbReference type="InterPro" id="IPR050471">
    <property type="entry name" value="AB_hydrolase"/>
</dbReference>
<dbReference type="Gene3D" id="3.40.50.1820">
    <property type="entry name" value="alpha/beta hydrolase"/>
    <property type="match status" value="1"/>
</dbReference>
<dbReference type="InterPro" id="IPR000073">
    <property type="entry name" value="AB_hydrolase_1"/>
</dbReference>
<evidence type="ECO:0000313" key="3">
    <source>
        <dbReference type="Proteomes" id="UP000019753"/>
    </source>
</evidence>
<comment type="caution">
    <text evidence="2">The sequence shown here is derived from an EMBL/GenBank/DDBJ whole genome shotgun (WGS) entry which is preliminary data.</text>
</comment>
<dbReference type="PANTHER" id="PTHR43433">
    <property type="entry name" value="HYDROLASE, ALPHA/BETA FOLD FAMILY PROTEIN"/>
    <property type="match status" value="1"/>
</dbReference>
<dbReference type="AlphaFoldDB" id="A0A021VS56"/>
<dbReference type="Proteomes" id="UP000019753">
    <property type="component" value="Unassembled WGS sequence"/>
</dbReference>
<dbReference type="GO" id="GO:0003824">
    <property type="term" value="F:catalytic activity"/>
    <property type="evidence" value="ECO:0007669"/>
    <property type="project" value="UniProtKB-ARBA"/>
</dbReference>
<dbReference type="RefSeq" id="WP_034224773.1">
    <property type="nucleotide sequence ID" value="NZ_AXCW01000058.1"/>
</dbReference>
<dbReference type="SUPFAM" id="SSF53474">
    <property type="entry name" value="alpha/beta-Hydrolases"/>
    <property type="match status" value="1"/>
</dbReference>
<dbReference type="InterPro" id="IPR029058">
    <property type="entry name" value="AB_hydrolase_fold"/>
</dbReference>
<accession>A0A021VS56</accession>
<name>A0A021VS56_9CELL</name>
<protein>
    <recommendedName>
        <fullName evidence="1">AB hydrolase-1 domain-containing protein</fullName>
    </recommendedName>
</protein>
<dbReference type="OrthoDB" id="9802489at2"/>
<dbReference type="PANTHER" id="PTHR43433:SF5">
    <property type="entry name" value="AB HYDROLASE-1 DOMAIN-CONTAINING PROTEIN"/>
    <property type="match status" value="1"/>
</dbReference>
<gene>
    <name evidence="2" type="ORF">N866_16945</name>
</gene>
<dbReference type="Pfam" id="PF12697">
    <property type="entry name" value="Abhydrolase_6"/>
    <property type="match status" value="1"/>
</dbReference>
<proteinExistence type="predicted"/>
<keyword evidence="3" id="KW-1185">Reference proteome</keyword>
<sequence length="294" mass="32326">MRTTSIEHRRTAHYRTPELQTGTFANGMSYGAWGAGPKNLLWMPGGPGGSVPTGSMYRAMTRLFRPLTDDGYRIWWVLRRTDIPEGHTVADMADDYAAVIREEFGGRVDIAAGVSYGGMIGQYLAARHPETFGTVALVAAAWRASAWAVEVDRRLAEATARGEAAGVAEAMASYVLPDERLTRPRRLLAPALARMVGRDLQADDAALVEWRAEAAFDARPVLGEITVPVLLLAGDRDRCFERETVVETAALIPHCTLVWYRGRGHMRTAMDARVGRDILQFARANERARAARSA</sequence>
<dbReference type="EMBL" id="AXCW01000058">
    <property type="protein sequence ID" value="EYR63963.1"/>
    <property type="molecule type" value="Genomic_DNA"/>
</dbReference>
<organism evidence="2 3">
    <name type="scientific">Actinotalea ferrariae CF5-4</name>
    <dbReference type="NCBI Taxonomy" id="948458"/>
    <lineage>
        <taxon>Bacteria</taxon>
        <taxon>Bacillati</taxon>
        <taxon>Actinomycetota</taxon>
        <taxon>Actinomycetes</taxon>
        <taxon>Micrococcales</taxon>
        <taxon>Cellulomonadaceae</taxon>
        <taxon>Actinotalea</taxon>
    </lineage>
</organism>
<feature type="domain" description="AB hydrolase-1" evidence="1">
    <location>
        <begin position="43"/>
        <end position="268"/>
    </location>
</feature>
<evidence type="ECO:0000313" key="2">
    <source>
        <dbReference type="EMBL" id="EYR63963.1"/>
    </source>
</evidence>
<evidence type="ECO:0000259" key="1">
    <source>
        <dbReference type="Pfam" id="PF12697"/>
    </source>
</evidence>
<reference evidence="2 3" key="1">
    <citation type="submission" date="2014-01" db="EMBL/GenBank/DDBJ databases">
        <title>Actinotalea ferrariae CF5-4.</title>
        <authorList>
            <person name="Chen F."/>
            <person name="Li Y."/>
            <person name="Wang G."/>
        </authorList>
    </citation>
    <scope>NUCLEOTIDE SEQUENCE [LARGE SCALE GENOMIC DNA]</scope>
    <source>
        <strain evidence="2 3">CF5-4</strain>
    </source>
</reference>